<dbReference type="Gene3D" id="2.40.10.120">
    <property type="match status" value="1"/>
</dbReference>
<sequence>MKLTTIEEQLLFSTLRIESLDEKDEVVSIGTGFLIKREVHPQEYVVYLVSNKHVLFASDKIRLTFTQKDTSGQEPEIGKTMTFPISDIVKNLHIHSNPSVDIAVMSVTGLFISFPFLFFKAIGYEMLADFAEEELSVAQNVAFIGYPDNRFDQKNNLPLIRTGVISSHPKVNYNNEPIFIIDAQVFPGSSGSPLIINLSVEHWKTGNITIGGTPKIKLLGVVAATMIRNNKLQSLSTSKSSVLSTQEVIGLGIVYKSTALKEIIDAIPISSVR</sequence>
<name>A0A974XGV0_9FIRM</name>
<dbReference type="AlphaFoldDB" id="A0A974XGV0"/>
<dbReference type="EMBL" id="CP071444">
    <property type="protein sequence ID" value="QSX09568.1"/>
    <property type="molecule type" value="Genomic_DNA"/>
</dbReference>
<protein>
    <submittedName>
        <fullName evidence="1">Trypsin-like peptidase domain-containing protein</fullName>
    </submittedName>
</protein>
<evidence type="ECO:0000313" key="2">
    <source>
        <dbReference type="Proteomes" id="UP000663499"/>
    </source>
</evidence>
<evidence type="ECO:0000313" key="1">
    <source>
        <dbReference type="EMBL" id="QSX09568.1"/>
    </source>
</evidence>
<dbReference type="RefSeq" id="WP_207300899.1">
    <property type="nucleotide sequence ID" value="NZ_CP071444.1"/>
</dbReference>
<dbReference type="KEGG" id="alka:J0B03_05775"/>
<dbReference type="InterPro" id="IPR009003">
    <property type="entry name" value="Peptidase_S1_PA"/>
</dbReference>
<organism evidence="1 2">
    <name type="scientific">Alkalibacter rhizosphaerae</name>
    <dbReference type="NCBI Taxonomy" id="2815577"/>
    <lineage>
        <taxon>Bacteria</taxon>
        <taxon>Bacillati</taxon>
        <taxon>Bacillota</taxon>
        <taxon>Clostridia</taxon>
        <taxon>Eubacteriales</taxon>
        <taxon>Eubacteriaceae</taxon>
        <taxon>Alkalibacter</taxon>
    </lineage>
</organism>
<dbReference type="Proteomes" id="UP000663499">
    <property type="component" value="Chromosome"/>
</dbReference>
<gene>
    <name evidence="1" type="ORF">J0B03_05775</name>
</gene>
<accession>A0A974XGV0</accession>
<reference evidence="1" key="1">
    <citation type="submission" date="2021-03" db="EMBL/GenBank/DDBJ databases">
        <title>Alkalibacter marinus sp. nov., isolated from tidal flat sediment.</title>
        <authorList>
            <person name="Namirimu T."/>
            <person name="Yang J.-A."/>
            <person name="Yang S.-H."/>
            <person name="Kim Y.-J."/>
            <person name="Kwon K.K."/>
        </authorList>
    </citation>
    <scope>NUCLEOTIDE SEQUENCE</scope>
    <source>
        <strain evidence="1">ES005</strain>
    </source>
</reference>
<dbReference type="Pfam" id="PF13365">
    <property type="entry name" value="Trypsin_2"/>
    <property type="match status" value="1"/>
</dbReference>
<dbReference type="SUPFAM" id="SSF50494">
    <property type="entry name" value="Trypsin-like serine proteases"/>
    <property type="match status" value="1"/>
</dbReference>
<proteinExistence type="predicted"/>
<keyword evidence="2" id="KW-1185">Reference proteome</keyword>